<feature type="domain" description="EXPERA" evidence="8">
    <location>
        <begin position="40"/>
        <end position="186"/>
    </location>
</feature>
<evidence type="ECO:0000256" key="1">
    <source>
        <dbReference type="ARBA" id="ARBA00004141"/>
    </source>
</evidence>
<evidence type="ECO:0000259" key="8">
    <source>
        <dbReference type="PROSITE" id="PS51751"/>
    </source>
</evidence>
<sequence>MGLLDDFSAVSAYSLAGVMSALLLGWYGARRLLASTATKADRFTFIWCAFDALIHTFYEGSFLYNSTFGRTADSGTSLFCKMWQEYAKADTRWGTADPTVVSLEILTVLIMGPICLLICYQIARTNPMRHFWLIVLSTSELYGGFMTFAPEWLQGSPSLYGDTFLKLWVYLALMNLIWVFIPLWLLYESYLQLSQSLGASTQSTRVQTRSVSRAQKRK</sequence>
<dbReference type="PROSITE" id="PS51751">
    <property type="entry name" value="EXPERA"/>
    <property type="match status" value="1"/>
</dbReference>
<dbReference type="STRING" id="764103.G7E9U8"/>
<comment type="similarity">
    <text evidence="2">Belongs to the EBP family.</text>
</comment>
<evidence type="ECO:0000313" key="10">
    <source>
        <dbReference type="Proteomes" id="UP000009131"/>
    </source>
</evidence>
<keyword evidence="10" id="KW-1185">Reference proteome</keyword>
<feature type="transmembrane region" description="Helical" evidence="7">
    <location>
        <begin position="100"/>
        <end position="119"/>
    </location>
</feature>
<dbReference type="EMBL" id="BABT02000220">
    <property type="protein sequence ID" value="GAA99417.1"/>
    <property type="molecule type" value="Genomic_DNA"/>
</dbReference>
<organism evidence="9 10">
    <name type="scientific">Mixia osmundae (strain CBS 9802 / IAM 14324 / JCM 22182 / KY 12970)</name>
    <dbReference type="NCBI Taxonomy" id="764103"/>
    <lineage>
        <taxon>Eukaryota</taxon>
        <taxon>Fungi</taxon>
        <taxon>Dikarya</taxon>
        <taxon>Basidiomycota</taxon>
        <taxon>Pucciniomycotina</taxon>
        <taxon>Mixiomycetes</taxon>
        <taxon>Mixiales</taxon>
        <taxon>Mixiaceae</taxon>
        <taxon>Mixia</taxon>
    </lineage>
</organism>
<dbReference type="RefSeq" id="XP_014568651.1">
    <property type="nucleotide sequence ID" value="XM_014713165.1"/>
</dbReference>
<reference evidence="9 10" key="2">
    <citation type="journal article" date="2012" name="Open Biol.">
        <title>Characteristics of nucleosomes and linker DNA regions on the genome of the basidiomycete Mixia osmundae revealed by mono- and dinucleosome mapping.</title>
        <authorList>
            <person name="Nishida H."/>
            <person name="Kondo S."/>
            <person name="Matsumoto T."/>
            <person name="Suzuki Y."/>
            <person name="Yoshikawa H."/>
            <person name="Taylor T.D."/>
            <person name="Sugiyama J."/>
        </authorList>
    </citation>
    <scope>NUCLEOTIDE SEQUENCE [LARGE SCALE GENOMIC DNA]</scope>
    <source>
        <strain evidence="10">CBS 9802 / IAM 14324 / JCM 22182 / KY 12970</strain>
    </source>
</reference>
<feature type="transmembrane region" description="Helical" evidence="7">
    <location>
        <begin position="12"/>
        <end position="29"/>
    </location>
</feature>
<gene>
    <name evidence="9" type="primary">Mo06115</name>
    <name evidence="9" type="ORF">E5Q_06115</name>
</gene>
<protein>
    <recommendedName>
        <fullName evidence="8">EXPERA domain-containing protein</fullName>
    </recommendedName>
</protein>
<dbReference type="InterPro" id="IPR033118">
    <property type="entry name" value="EXPERA"/>
</dbReference>
<comment type="subcellular location">
    <subcellularLocation>
        <location evidence="1">Membrane</location>
        <topology evidence="1">Multi-pass membrane protein</topology>
    </subcellularLocation>
</comment>
<dbReference type="OrthoDB" id="58557at2759"/>
<dbReference type="PANTHER" id="PTHR14207">
    <property type="entry name" value="STEROL ISOMERASE"/>
    <property type="match status" value="1"/>
</dbReference>
<feature type="transmembrane region" description="Helical" evidence="7">
    <location>
        <begin position="131"/>
        <end position="148"/>
    </location>
</feature>
<dbReference type="GO" id="GO:0016020">
    <property type="term" value="C:membrane"/>
    <property type="evidence" value="ECO:0007669"/>
    <property type="project" value="UniProtKB-SubCell"/>
</dbReference>
<dbReference type="PANTHER" id="PTHR14207:SF1">
    <property type="entry name" value="EMOPAMIL-BINDING PROTEIN-LIKE"/>
    <property type="match status" value="1"/>
</dbReference>
<keyword evidence="5 6" id="KW-0472">Membrane</keyword>
<comment type="caution">
    <text evidence="9">The sequence shown here is derived from an EMBL/GenBank/DDBJ whole genome shotgun (WGS) entry which is preliminary data.</text>
</comment>
<dbReference type="OMA" id="VYLWLYL"/>
<dbReference type="InterPro" id="IPR007905">
    <property type="entry name" value="EBP"/>
</dbReference>
<dbReference type="GO" id="GO:0016125">
    <property type="term" value="P:sterol metabolic process"/>
    <property type="evidence" value="ECO:0007669"/>
    <property type="project" value="InterPro"/>
</dbReference>
<dbReference type="AlphaFoldDB" id="G7E9U8"/>
<evidence type="ECO:0000256" key="6">
    <source>
        <dbReference type="PROSITE-ProRule" id="PRU01087"/>
    </source>
</evidence>
<evidence type="ECO:0000313" key="9">
    <source>
        <dbReference type="EMBL" id="GAA99417.1"/>
    </source>
</evidence>
<dbReference type="HOGENOM" id="CLU_072128_1_0_1"/>
<dbReference type="GO" id="GO:0047750">
    <property type="term" value="F:cholestenol delta-isomerase activity"/>
    <property type="evidence" value="ECO:0007669"/>
    <property type="project" value="InterPro"/>
</dbReference>
<evidence type="ECO:0000256" key="7">
    <source>
        <dbReference type="SAM" id="Phobius"/>
    </source>
</evidence>
<feature type="transmembrane region" description="Helical" evidence="7">
    <location>
        <begin position="168"/>
        <end position="187"/>
    </location>
</feature>
<feature type="transmembrane region" description="Helical" evidence="7">
    <location>
        <begin position="41"/>
        <end position="58"/>
    </location>
</feature>
<proteinExistence type="inferred from homology"/>
<reference evidence="9 10" key="1">
    <citation type="journal article" date="2011" name="J. Gen. Appl. Microbiol.">
        <title>Draft genome sequencing of the enigmatic basidiomycete Mixia osmundae.</title>
        <authorList>
            <person name="Nishida H."/>
            <person name="Nagatsuka Y."/>
            <person name="Sugiyama J."/>
        </authorList>
    </citation>
    <scope>NUCLEOTIDE SEQUENCE [LARGE SCALE GENOMIC DNA]</scope>
    <source>
        <strain evidence="10">CBS 9802 / IAM 14324 / JCM 22182 / KY 12970</strain>
    </source>
</reference>
<keyword evidence="4 6" id="KW-1133">Transmembrane helix</keyword>
<dbReference type="eggNOG" id="KOG4826">
    <property type="taxonomic scope" value="Eukaryota"/>
</dbReference>
<keyword evidence="3 6" id="KW-0812">Transmembrane</keyword>
<evidence type="ECO:0000256" key="5">
    <source>
        <dbReference type="ARBA" id="ARBA00023136"/>
    </source>
</evidence>
<dbReference type="GO" id="GO:0005783">
    <property type="term" value="C:endoplasmic reticulum"/>
    <property type="evidence" value="ECO:0007669"/>
    <property type="project" value="TreeGrafter"/>
</dbReference>
<evidence type="ECO:0000256" key="4">
    <source>
        <dbReference type="ARBA" id="ARBA00022989"/>
    </source>
</evidence>
<dbReference type="Proteomes" id="UP000009131">
    <property type="component" value="Unassembled WGS sequence"/>
</dbReference>
<dbReference type="Pfam" id="PF05241">
    <property type="entry name" value="EBP"/>
    <property type="match status" value="1"/>
</dbReference>
<accession>G7E9U8</accession>
<evidence type="ECO:0000256" key="3">
    <source>
        <dbReference type="ARBA" id="ARBA00022692"/>
    </source>
</evidence>
<dbReference type="InParanoid" id="G7E9U8"/>
<evidence type="ECO:0000256" key="2">
    <source>
        <dbReference type="ARBA" id="ARBA00008337"/>
    </source>
</evidence>
<name>G7E9U8_MIXOS</name>